<dbReference type="AlphaFoldDB" id="A0A369I2T1"/>
<dbReference type="OrthoDB" id="9759612at2"/>
<reference evidence="1 2" key="1">
    <citation type="submission" date="2018-07" db="EMBL/GenBank/DDBJ databases">
        <title>Genome analysis of Runella aurantiaca.</title>
        <authorList>
            <person name="Yang X."/>
        </authorList>
    </citation>
    <scope>NUCLEOTIDE SEQUENCE [LARGE SCALE GENOMIC DNA]</scope>
    <source>
        <strain evidence="1 2">YX9</strain>
    </source>
</reference>
<dbReference type="PANTHER" id="PTHR28152">
    <property type="entry name" value="HYDROXYACYL-THIOESTER DEHYDRATASE TYPE 2, MITOCHONDRIAL"/>
    <property type="match status" value="1"/>
</dbReference>
<dbReference type="SUPFAM" id="SSF54637">
    <property type="entry name" value="Thioesterase/thiol ester dehydrase-isomerase"/>
    <property type="match status" value="1"/>
</dbReference>
<protein>
    <recommendedName>
        <fullName evidence="3">MaoC-like domain-containing protein</fullName>
    </recommendedName>
</protein>
<dbReference type="PANTHER" id="PTHR28152:SF1">
    <property type="entry name" value="HYDROXYACYL-THIOESTER DEHYDRATASE TYPE 2, MITOCHONDRIAL"/>
    <property type="match status" value="1"/>
</dbReference>
<dbReference type="InterPro" id="IPR029069">
    <property type="entry name" value="HotDog_dom_sf"/>
</dbReference>
<accession>A0A369I2T1</accession>
<evidence type="ECO:0000313" key="1">
    <source>
        <dbReference type="EMBL" id="RDB02565.1"/>
    </source>
</evidence>
<name>A0A369I2T1_9BACT</name>
<dbReference type="EMBL" id="QPIW01000040">
    <property type="protein sequence ID" value="RDB02565.1"/>
    <property type="molecule type" value="Genomic_DNA"/>
</dbReference>
<evidence type="ECO:0008006" key="3">
    <source>
        <dbReference type="Google" id="ProtNLM"/>
    </source>
</evidence>
<gene>
    <name evidence="1" type="ORF">DVG78_28005</name>
</gene>
<organism evidence="1 2">
    <name type="scientific">Runella aurantiaca</name>
    <dbReference type="NCBI Taxonomy" id="2282308"/>
    <lineage>
        <taxon>Bacteria</taxon>
        <taxon>Pseudomonadati</taxon>
        <taxon>Bacteroidota</taxon>
        <taxon>Cytophagia</taxon>
        <taxon>Cytophagales</taxon>
        <taxon>Spirosomataceae</taxon>
        <taxon>Runella</taxon>
    </lineage>
</organism>
<keyword evidence="2" id="KW-1185">Reference proteome</keyword>
<dbReference type="Gene3D" id="3.10.129.10">
    <property type="entry name" value="Hotdog Thioesterase"/>
    <property type="match status" value="1"/>
</dbReference>
<dbReference type="InterPro" id="IPR052741">
    <property type="entry name" value="Mitochondrial_HTD2"/>
</dbReference>
<proteinExistence type="predicted"/>
<sequence>MENNWRASIEENPTERNEVCSLSMVRRVAAMLDVDTASFSIGDLLPRGWHFFLLAGETRKSDLRSDGFPGLGVPLPDLGLPRLLLGGRTVSYKGDITIGSEVARTSFVSNITEKTPPSGRMAIVTIQHELRPVSTPAPAIIETQTYILLSGKSGQSNTKKPIAPPIQSSYQKQVVPNETLLFQYSALGFNSHKIHLDRDYAQKVEGLPDLVVNGGLATLLLTEFLRNDLGLKLTDIKVKHTAPLFCDRPMTLAADRSETGWQLKIVDDTNEPAVEMEAKIMEV</sequence>
<comment type="caution">
    <text evidence="1">The sequence shown here is derived from an EMBL/GenBank/DDBJ whole genome shotgun (WGS) entry which is preliminary data.</text>
</comment>
<evidence type="ECO:0000313" key="2">
    <source>
        <dbReference type="Proteomes" id="UP000253141"/>
    </source>
</evidence>
<dbReference type="RefSeq" id="WP_114464318.1">
    <property type="nucleotide sequence ID" value="NZ_QPIW01000040.1"/>
</dbReference>
<dbReference type="Proteomes" id="UP000253141">
    <property type="component" value="Unassembled WGS sequence"/>
</dbReference>
<dbReference type="GO" id="GO:0019171">
    <property type="term" value="F:(3R)-hydroxyacyl-[acyl-carrier-protein] dehydratase activity"/>
    <property type="evidence" value="ECO:0007669"/>
    <property type="project" value="TreeGrafter"/>
</dbReference>